<dbReference type="Gene3D" id="1.10.1200.10">
    <property type="entry name" value="ACP-like"/>
    <property type="match status" value="1"/>
</dbReference>
<organism evidence="2 3">
    <name type="scientific">Marivibrio halodurans</name>
    <dbReference type="NCBI Taxonomy" id="2039722"/>
    <lineage>
        <taxon>Bacteria</taxon>
        <taxon>Pseudomonadati</taxon>
        <taxon>Pseudomonadota</taxon>
        <taxon>Alphaproteobacteria</taxon>
        <taxon>Rhodospirillales</taxon>
        <taxon>Rhodospirillaceae</taxon>
        <taxon>Marivibrio</taxon>
    </lineage>
</organism>
<dbReference type="Pfam" id="PF00550">
    <property type="entry name" value="PP-binding"/>
    <property type="match status" value="1"/>
</dbReference>
<evidence type="ECO:0000313" key="3">
    <source>
        <dbReference type="Proteomes" id="UP000672602"/>
    </source>
</evidence>
<dbReference type="Proteomes" id="UP000672602">
    <property type="component" value="Unassembled WGS sequence"/>
</dbReference>
<dbReference type="EMBL" id="JAGMWN010000004">
    <property type="protein sequence ID" value="MBP5857435.1"/>
    <property type="molecule type" value="Genomic_DNA"/>
</dbReference>
<evidence type="ECO:0000259" key="1">
    <source>
        <dbReference type="Pfam" id="PF00550"/>
    </source>
</evidence>
<dbReference type="RefSeq" id="WP_210682018.1">
    <property type="nucleotide sequence ID" value="NZ_JAGMWN010000004.1"/>
</dbReference>
<comment type="caution">
    <text evidence="2">The sequence shown here is derived from an EMBL/GenBank/DDBJ whole genome shotgun (WGS) entry which is preliminary data.</text>
</comment>
<accession>A0A8J7RZH3</accession>
<sequence length="77" mass="8730">MQAEFEAHVFPHFPKLRGADWDANLFEADLLTSIQFISLVTCIEEAWGIEIDDDEITAENFSSLSRIAAFLESRRPG</sequence>
<feature type="domain" description="Carrier" evidence="1">
    <location>
        <begin position="20"/>
        <end position="71"/>
    </location>
</feature>
<keyword evidence="3" id="KW-1185">Reference proteome</keyword>
<gene>
    <name evidence="2" type="ORF">KAJ83_10485</name>
</gene>
<evidence type="ECO:0000313" key="2">
    <source>
        <dbReference type="EMBL" id="MBP5857435.1"/>
    </source>
</evidence>
<dbReference type="InterPro" id="IPR009081">
    <property type="entry name" value="PP-bd_ACP"/>
</dbReference>
<dbReference type="InterPro" id="IPR036736">
    <property type="entry name" value="ACP-like_sf"/>
</dbReference>
<name>A0A8J7RZH3_9PROT</name>
<protein>
    <submittedName>
        <fullName evidence="2">Acyl carrier protein</fullName>
    </submittedName>
</protein>
<reference evidence="2" key="1">
    <citation type="submission" date="2021-04" db="EMBL/GenBank/DDBJ databases">
        <authorList>
            <person name="Zhang D.-C."/>
        </authorList>
    </citation>
    <scope>NUCLEOTIDE SEQUENCE</scope>
    <source>
        <strain evidence="2">CGMCC 1.15697</strain>
    </source>
</reference>
<proteinExistence type="predicted"/>
<dbReference type="AlphaFoldDB" id="A0A8J7RZH3"/>
<dbReference type="SUPFAM" id="SSF47336">
    <property type="entry name" value="ACP-like"/>
    <property type="match status" value="1"/>
</dbReference>